<evidence type="ECO:0000256" key="6">
    <source>
        <dbReference type="ARBA" id="ARBA00022989"/>
    </source>
</evidence>
<protein>
    <submittedName>
        <fullName evidence="11">Mitochondrial FAD carrier protein flx1</fullName>
    </submittedName>
</protein>
<feature type="repeat" description="Solcar" evidence="8">
    <location>
        <begin position="141"/>
        <end position="260"/>
    </location>
</feature>
<evidence type="ECO:0000256" key="8">
    <source>
        <dbReference type="PROSITE-ProRule" id="PRU00282"/>
    </source>
</evidence>
<evidence type="ECO:0000256" key="5">
    <source>
        <dbReference type="ARBA" id="ARBA00022737"/>
    </source>
</evidence>
<name>A0ABY8EUK5_MALFU</name>
<feature type="region of interest" description="Disordered" evidence="10">
    <location>
        <begin position="175"/>
        <end position="205"/>
    </location>
</feature>
<keyword evidence="7 8" id="KW-0472">Membrane</keyword>
<evidence type="ECO:0000313" key="11">
    <source>
        <dbReference type="EMBL" id="WFD48512.1"/>
    </source>
</evidence>
<dbReference type="PANTHER" id="PTHR45683">
    <property type="entry name" value="MITOCHONDRIAL NICOTINAMIDE ADENINE DINUCLEOTIDE TRANSPORTER 1-RELATED-RELATED"/>
    <property type="match status" value="1"/>
</dbReference>
<dbReference type="EMBL" id="CP046236">
    <property type="protein sequence ID" value="WFD48512.1"/>
    <property type="molecule type" value="Genomic_DNA"/>
</dbReference>
<proteinExistence type="inferred from homology"/>
<dbReference type="InterPro" id="IPR023395">
    <property type="entry name" value="MCP_dom_sf"/>
</dbReference>
<dbReference type="PROSITE" id="PS50920">
    <property type="entry name" value="SOLCAR"/>
    <property type="match status" value="3"/>
</dbReference>
<comment type="subcellular location">
    <subcellularLocation>
        <location evidence="1">Membrane</location>
        <topology evidence="1">Multi-pass membrane protein</topology>
    </subcellularLocation>
</comment>
<keyword evidence="6" id="KW-1133">Transmembrane helix</keyword>
<keyword evidence="3 9" id="KW-0813">Transport</keyword>
<evidence type="ECO:0000256" key="4">
    <source>
        <dbReference type="ARBA" id="ARBA00022692"/>
    </source>
</evidence>
<dbReference type="Pfam" id="PF00153">
    <property type="entry name" value="Mito_carr"/>
    <property type="match status" value="3"/>
</dbReference>
<feature type="repeat" description="Solcar" evidence="8">
    <location>
        <begin position="15"/>
        <end position="128"/>
    </location>
</feature>
<dbReference type="InterPro" id="IPR044712">
    <property type="entry name" value="SLC25A32-like"/>
</dbReference>
<gene>
    <name evidence="11" type="primary">FLX1</name>
    <name evidence="11" type="ORF">GLX27_003182</name>
</gene>
<sequence length="384" mass="42339">MAAPPPETARSYLPTPALDHAFAGMAAGTIATLCMNPLDLVKTRFQVNDAAFSAAPAERSGFYQRVHARRWAWYALGGKPGVDVLDALRGIVQHDGMRGLYRGVVPNIVGNASSWGLYFLFYTMIKEYMARSSTSEHPVRLTATEHLLAATESGVVTAILTNPIWVVKTRMFTTQRRPTPHPPSAAGTRSATSVPALAGTPSMVGRPGETPVAYRSLWDGLVQTARHEGVRGLYKGVGLAVLGVSNGAIQFMAYEQLKQWRGMRRLRRERPDGQFSERQLDDVRLSNTEYTVLSGVAKLFAITLTYPYQVVRSRVQAHAAAHLYPSVWVCVQRTMRNEGMRGFYRGFATNAIRILPGTCVTFVAYENVSWALRRAAAYRAGDVQ</sequence>
<evidence type="ECO:0000256" key="7">
    <source>
        <dbReference type="ARBA" id="ARBA00023136"/>
    </source>
</evidence>
<reference evidence="11 12" key="1">
    <citation type="journal article" date="2020" name="Elife">
        <title>Loss of centromere function drives karyotype evolution in closely related Malassezia species.</title>
        <authorList>
            <person name="Sankaranarayanan S.R."/>
            <person name="Ianiri G."/>
            <person name="Coelho M.A."/>
            <person name="Reza M.H."/>
            <person name="Thimmappa B.C."/>
            <person name="Ganguly P."/>
            <person name="Vadnala R.N."/>
            <person name="Sun S."/>
            <person name="Siddharthan R."/>
            <person name="Tellgren-Roth C."/>
            <person name="Dawson T.L."/>
            <person name="Heitman J."/>
            <person name="Sanyal K."/>
        </authorList>
    </citation>
    <scope>NUCLEOTIDE SEQUENCE [LARGE SCALE GENOMIC DNA]</scope>
    <source>
        <strain evidence="11">CBS14141</strain>
    </source>
</reference>
<dbReference type="Proteomes" id="UP000818624">
    <property type="component" value="Chromosome 3"/>
</dbReference>
<organism evidence="11 12">
    <name type="scientific">Malassezia furfur</name>
    <name type="common">Pityriasis versicolor infection agent</name>
    <name type="synonym">Pityrosporum furfur</name>
    <dbReference type="NCBI Taxonomy" id="55194"/>
    <lineage>
        <taxon>Eukaryota</taxon>
        <taxon>Fungi</taxon>
        <taxon>Dikarya</taxon>
        <taxon>Basidiomycota</taxon>
        <taxon>Ustilaginomycotina</taxon>
        <taxon>Malasseziomycetes</taxon>
        <taxon>Malasseziales</taxon>
        <taxon>Malasseziaceae</taxon>
        <taxon>Malassezia</taxon>
    </lineage>
</organism>
<evidence type="ECO:0000256" key="1">
    <source>
        <dbReference type="ARBA" id="ARBA00004141"/>
    </source>
</evidence>
<feature type="repeat" description="Solcar" evidence="8">
    <location>
        <begin position="285"/>
        <end position="371"/>
    </location>
</feature>
<evidence type="ECO:0000256" key="9">
    <source>
        <dbReference type="RuleBase" id="RU000488"/>
    </source>
</evidence>
<dbReference type="SUPFAM" id="SSF103506">
    <property type="entry name" value="Mitochondrial carrier"/>
    <property type="match status" value="1"/>
</dbReference>
<dbReference type="Gene3D" id="1.50.40.10">
    <property type="entry name" value="Mitochondrial carrier domain"/>
    <property type="match status" value="2"/>
</dbReference>
<keyword evidence="4 8" id="KW-0812">Transmembrane</keyword>
<comment type="similarity">
    <text evidence="2 9">Belongs to the mitochondrial carrier (TC 2.A.29) family.</text>
</comment>
<evidence type="ECO:0000256" key="3">
    <source>
        <dbReference type="ARBA" id="ARBA00022448"/>
    </source>
</evidence>
<keyword evidence="5" id="KW-0677">Repeat</keyword>
<evidence type="ECO:0000313" key="12">
    <source>
        <dbReference type="Proteomes" id="UP000818624"/>
    </source>
</evidence>
<dbReference type="InterPro" id="IPR018108">
    <property type="entry name" value="MCP_transmembrane"/>
</dbReference>
<evidence type="ECO:0000256" key="2">
    <source>
        <dbReference type="ARBA" id="ARBA00006375"/>
    </source>
</evidence>
<keyword evidence="12" id="KW-1185">Reference proteome</keyword>
<evidence type="ECO:0000256" key="10">
    <source>
        <dbReference type="SAM" id="MobiDB-lite"/>
    </source>
</evidence>
<accession>A0ABY8EUK5</accession>